<accession>A0A0C6F781</accession>
<evidence type="ECO:0000256" key="4">
    <source>
        <dbReference type="ARBA" id="ARBA00023157"/>
    </source>
</evidence>
<dbReference type="FunFam" id="3.40.30.10:FF:000001">
    <property type="entry name" value="Thioredoxin"/>
    <property type="match status" value="1"/>
</dbReference>
<dbReference type="PRINTS" id="PR00421">
    <property type="entry name" value="THIOREDOXIN"/>
</dbReference>
<dbReference type="PATRIC" id="fig|270351.10.peg.5627"/>
<dbReference type="PANTHER" id="PTHR45663">
    <property type="entry name" value="GEO12009P1"/>
    <property type="match status" value="1"/>
</dbReference>
<dbReference type="RefSeq" id="WP_060849869.1">
    <property type="nucleotide sequence ID" value="NZ_AP014705.1"/>
</dbReference>
<dbReference type="CDD" id="cd02947">
    <property type="entry name" value="TRX_family"/>
    <property type="match status" value="1"/>
</dbReference>
<reference evidence="11 12" key="1">
    <citation type="journal article" date="2015" name="Genome Announc.">
        <title>Complete Genome Sequence of Methylobacterium aquaticum Strain 22A, Isolated from Racomitrium japonicum Moss.</title>
        <authorList>
            <person name="Tani A."/>
            <person name="Ogura Y."/>
            <person name="Hayashi T."/>
            <person name="Kimbara K."/>
        </authorList>
    </citation>
    <scope>NUCLEOTIDE SEQUENCE [LARGE SCALE GENOMIC DNA]</scope>
    <source>
        <strain evidence="11 12">MA-22A</strain>
        <plasmid evidence="12">Plasmid pMaq22A_1p DNA</plasmid>
    </source>
</reference>
<dbReference type="PANTHER" id="PTHR45663:SF11">
    <property type="entry name" value="GEO12009P1"/>
    <property type="match status" value="1"/>
</dbReference>
<evidence type="ECO:0000256" key="8">
    <source>
        <dbReference type="PIRSR" id="PIRSR000077-1"/>
    </source>
</evidence>
<geneLocation type="plasmid" evidence="12">
    <name>pMaq22A_1p DNA</name>
</geneLocation>
<evidence type="ECO:0000256" key="5">
    <source>
        <dbReference type="ARBA" id="ARBA00023284"/>
    </source>
</evidence>
<dbReference type="PROSITE" id="PS00194">
    <property type="entry name" value="THIOREDOXIN_1"/>
    <property type="match status" value="1"/>
</dbReference>
<dbReference type="PROSITE" id="PS51352">
    <property type="entry name" value="THIOREDOXIN_2"/>
    <property type="match status" value="1"/>
</dbReference>
<dbReference type="InterPro" id="IPR017937">
    <property type="entry name" value="Thioredoxin_CS"/>
</dbReference>
<evidence type="ECO:0000256" key="1">
    <source>
        <dbReference type="ARBA" id="ARBA00008987"/>
    </source>
</evidence>
<dbReference type="InterPro" id="IPR036249">
    <property type="entry name" value="Thioredoxin-like_sf"/>
</dbReference>
<keyword evidence="11" id="KW-0614">Plasmid</keyword>
<evidence type="ECO:0000256" key="3">
    <source>
        <dbReference type="ARBA" id="ARBA00022982"/>
    </source>
</evidence>
<dbReference type="OrthoDB" id="9790390at2"/>
<keyword evidence="4 9" id="KW-1015">Disulfide bond</keyword>
<name>A0A0C6F781_9HYPH</name>
<evidence type="ECO:0000256" key="2">
    <source>
        <dbReference type="ARBA" id="ARBA00022448"/>
    </source>
</evidence>
<keyword evidence="3" id="KW-0249">Electron transport</keyword>
<dbReference type="SUPFAM" id="SSF52833">
    <property type="entry name" value="Thioredoxin-like"/>
    <property type="match status" value="1"/>
</dbReference>
<dbReference type="Gene3D" id="3.40.30.10">
    <property type="entry name" value="Glutaredoxin"/>
    <property type="match status" value="1"/>
</dbReference>
<evidence type="ECO:0000313" key="12">
    <source>
        <dbReference type="Proteomes" id="UP000061432"/>
    </source>
</evidence>
<keyword evidence="2" id="KW-0813">Transport</keyword>
<feature type="site" description="Deprotonates C-terminal active site Cys" evidence="8">
    <location>
        <position position="25"/>
    </location>
</feature>
<comment type="similarity">
    <text evidence="1 7">Belongs to the thioredoxin family.</text>
</comment>
<dbReference type="KEGG" id="maqu:Maq22A_1p31570"/>
<evidence type="ECO:0000313" key="11">
    <source>
        <dbReference type="EMBL" id="BAQ48646.1"/>
    </source>
</evidence>
<dbReference type="GO" id="GO:0005737">
    <property type="term" value="C:cytoplasm"/>
    <property type="evidence" value="ECO:0007669"/>
    <property type="project" value="TreeGrafter"/>
</dbReference>
<dbReference type="AlphaFoldDB" id="A0A0C6F781"/>
<feature type="site" description="Contributes to redox potential value" evidence="8">
    <location>
        <position position="32"/>
    </location>
</feature>
<organism evidence="11 12">
    <name type="scientific">Methylobacterium aquaticum</name>
    <dbReference type="NCBI Taxonomy" id="270351"/>
    <lineage>
        <taxon>Bacteria</taxon>
        <taxon>Pseudomonadati</taxon>
        <taxon>Pseudomonadota</taxon>
        <taxon>Alphaproteobacteria</taxon>
        <taxon>Hyphomicrobiales</taxon>
        <taxon>Methylobacteriaceae</taxon>
        <taxon>Methylobacterium</taxon>
    </lineage>
</organism>
<feature type="active site" description="Nucleophile" evidence="8">
    <location>
        <position position="31"/>
    </location>
</feature>
<protein>
    <recommendedName>
        <fullName evidence="6 7">Thioredoxin</fullName>
    </recommendedName>
</protein>
<evidence type="ECO:0000256" key="9">
    <source>
        <dbReference type="PIRSR" id="PIRSR000077-4"/>
    </source>
</evidence>
<dbReference type="Pfam" id="PF00085">
    <property type="entry name" value="Thioredoxin"/>
    <property type="match status" value="1"/>
</dbReference>
<proteinExistence type="inferred from homology"/>
<gene>
    <name evidence="11" type="primary">trxA</name>
    <name evidence="11" type="ORF">Maq22A_1p31570</name>
</gene>
<sequence length="106" mass="11438">MATVKVTDASFEQDVLQSAEPVVVDFWAEWCGPCRAIGPALEEISSEMNGRVKIAKVNVDENPEISAKYGIRSIPTLMIFKGGELAGQKVGAAPKGDLFRWIQASA</sequence>
<dbReference type="EMBL" id="AP014705">
    <property type="protein sequence ID" value="BAQ48646.1"/>
    <property type="molecule type" value="Genomic_DNA"/>
</dbReference>
<reference evidence="12" key="2">
    <citation type="submission" date="2015-01" db="EMBL/GenBank/DDBJ databases">
        <title>Complete genome sequence of Methylobacterium aquaticum strain 22A.</title>
        <authorList>
            <person name="Tani A."/>
            <person name="Ogura Y."/>
            <person name="Hayashi T."/>
        </authorList>
    </citation>
    <scope>NUCLEOTIDE SEQUENCE [LARGE SCALE GENOMIC DNA]</scope>
    <source>
        <strain evidence="12">MA-22A</strain>
        <plasmid evidence="12">Plasmid pMaq22A_1p DNA</plasmid>
    </source>
</reference>
<dbReference type="NCBIfam" id="TIGR01068">
    <property type="entry name" value="thioredoxin"/>
    <property type="match status" value="1"/>
</dbReference>
<evidence type="ECO:0000259" key="10">
    <source>
        <dbReference type="PROSITE" id="PS51352"/>
    </source>
</evidence>
<dbReference type="InterPro" id="IPR013766">
    <property type="entry name" value="Thioredoxin_domain"/>
</dbReference>
<dbReference type="GO" id="GO:0015035">
    <property type="term" value="F:protein-disulfide reductase activity"/>
    <property type="evidence" value="ECO:0007669"/>
    <property type="project" value="UniProtKB-UniRule"/>
</dbReference>
<dbReference type="Proteomes" id="UP000061432">
    <property type="component" value="Plasmid pMaq22A_1p"/>
</dbReference>
<evidence type="ECO:0000256" key="7">
    <source>
        <dbReference type="PIRNR" id="PIRNR000077"/>
    </source>
</evidence>
<feature type="site" description="Contributes to redox potential value" evidence="8">
    <location>
        <position position="33"/>
    </location>
</feature>
<dbReference type="PIRSF" id="PIRSF000077">
    <property type="entry name" value="Thioredoxin"/>
    <property type="match status" value="1"/>
</dbReference>
<feature type="active site" description="Nucleophile" evidence="8">
    <location>
        <position position="34"/>
    </location>
</feature>
<evidence type="ECO:0000256" key="6">
    <source>
        <dbReference type="NCBIfam" id="TIGR01068"/>
    </source>
</evidence>
<keyword evidence="5 9" id="KW-0676">Redox-active center</keyword>
<feature type="domain" description="Thioredoxin" evidence="10">
    <location>
        <begin position="1"/>
        <end position="106"/>
    </location>
</feature>
<feature type="disulfide bond" description="Redox-active" evidence="9">
    <location>
        <begin position="31"/>
        <end position="34"/>
    </location>
</feature>
<dbReference type="InterPro" id="IPR005746">
    <property type="entry name" value="Thioredoxin"/>
</dbReference>